<feature type="binding site" evidence="9">
    <location>
        <position position="14"/>
    </location>
    <ligand>
        <name>Mg(2+)</name>
        <dbReference type="ChEBI" id="CHEBI:18420"/>
        <label>1</label>
    </ligand>
</feature>
<dbReference type="OrthoDB" id="391817at2759"/>
<dbReference type="CDD" id="cd09088">
    <property type="entry name" value="Ape2-like_AP-endo"/>
    <property type="match status" value="1"/>
</dbReference>
<evidence type="ECO:0000256" key="6">
    <source>
        <dbReference type="ARBA" id="ARBA00022842"/>
    </source>
</evidence>
<keyword evidence="12" id="KW-0227">DNA damage</keyword>
<evidence type="ECO:0000256" key="5">
    <source>
        <dbReference type="ARBA" id="ARBA00022833"/>
    </source>
</evidence>
<feature type="compositionally biased region" description="Polar residues" evidence="13">
    <location>
        <begin position="477"/>
        <end position="486"/>
    </location>
</feature>
<feature type="compositionally biased region" description="Polar residues" evidence="13">
    <location>
        <begin position="363"/>
        <end position="382"/>
    </location>
</feature>
<dbReference type="STRING" id="1051890.A0A3N4LE13"/>
<protein>
    <recommendedName>
        <fullName evidence="12">DNA-(apurinic or apyrimidinic site) endonuclease</fullName>
        <ecNumber evidence="12">3.1.-.-</ecNumber>
    </recommendedName>
</protein>
<dbReference type="InterPro" id="IPR005135">
    <property type="entry name" value="Endo/exonuclease/phosphatase"/>
</dbReference>
<dbReference type="EC" id="3.1.-.-" evidence="12"/>
<dbReference type="GO" id="GO:0003906">
    <property type="term" value="F:DNA-(apurinic or apyrimidinic site) endonuclease activity"/>
    <property type="evidence" value="ECO:0007669"/>
    <property type="project" value="TreeGrafter"/>
</dbReference>
<feature type="active site" description="Proton donor/acceptor" evidence="8">
    <location>
        <position position="162"/>
    </location>
</feature>
<organism evidence="15 16">
    <name type="scientific">Terfezia boudieri ATCC MYA-4762</name>
    <dbReference type="NCBI Taxonomy" id="1051890"/>
    <lineage>
        <taxon>Eukaryota</taxon>
        <taxon>Fungi</taxon>
        <taxon>Dikarya</taxon>
        <taxon>Ascomycota</taxon>
        <taxon>Pezizomycotina</taxon>
        <taxon>Pezizomycetes</taxon>
        <taxon>Pezizales</taxon>
        <taxon>Pezizaceae</taxon>
        <taxon>Terfezia</taxon>
    </lineage>
</organism>
<dbReference type="Proteomes" id="UP000267821">
    <property type="component" value="Unassembled WGS sequence"/>
</dbReference>
<keyword evidence="4" id="KW-0378">Hydrolase</keyword>
<evidence type="ECO:0000256" key="10">
    <source>
        <dbReference type="PIRSR" id="PIRSR604808-3"/>
    </source>
</evidence>
<evidence type="ECO:0000256" key="13">
    <source>
        <dbReference type="SAM" id="MobiDB-lite"/>
    </source>
</evidence>
<dbReference type="GO" id="GO:0006284">
    <property type="term" value="P:base-excision repair"/>
    <property type="evidence" value="ECO:0007669"/>
    <property type="project" value="TreeGrafter"/>
</dbReference>
<proteinExistence type="inferred from homology"/>
<feature type="domain" description="GRF-type" evidence="14">
    <location>
        <begin position="572"/>
        <end position="650"/>
    </location>
</feature>
<sequence>MFDTLEADIVCFQELKVQKSELSDAMVLVPGWDCYFTFPKHKKGYSGVAIYTRQSKISPIKAEEGITGYLTGPSSATPYISLPTPQKIGGYPTQLTRDEALLLDSEGRAIILDLGAFILIGTYSPANRDSSRDGFRTAFVKALFERCRNLIAMGRRVVLVGDLNIARDEIDSAHAREAMSKAGGVSFKELSECRMMFDRLLEPHQEGVMVDVCREWWPERRGMYTCWEQRIQARPGNYGARIDYVCCSSDMKSWFSAANIQEGLMGSDHCPVYAVLKPIVSTQISPAGKSTEMHLLDILNPQGMFINGIEQPFFRESKTYQVPGLSGRLMPEFTARRSIKDMFSRRMVSSTPTGRAEVGMGGSQTPVYDSTVSVKQTVNTAAGESPPSSTSTPTNSRSVAGFGTGGPNNCEDGLNSQNSAKRNASSVGVAVSSIEKRRKASVTVPKSTTGQHKQSRLLSFFKPQDDGSQKEQIIAAKTNSEISPPTTKIEKQVEGNEAQGGGDDGGVSAIGIGIDGPCTHSPAEHTRVVDKLYRADARTCANEDNDSGVVHDPIKAKEKWNKLFTKKQPPRCEGHGEPAKWLVTKKKGGNCGRGFWVCARPVGPEGEQKSLDTAMGVAAGEVTRSDGGRSGELVSCPEWRCNFFKWGSDRGSEWNGN</sequence>
<feature type="binding site" evidence="9">
    <location>
        <position position="269"/>
    </location>
    <ligand>
        <name>Mg(2+)</name>
        <dbReference type="ChEBI" id="CHEBI:18420"/>
        <label>1</label>
    </ligand>
</feature>
<keyword evidence="12" id="KW-0234">DNA repair</keyword>
<evidence type="ECO:0000256" key="11">
    <source>
        <dbReference type="PROSITE-ProRule" id="PRU01343"/>
    </source>
</evidence>
<dbReference type="GO" id="GO:0005634">
    <property type="term" value="C:nucleus"/>
    <property type="evidence" value="ECO:0007669"/>
    <property type="project" value="TreeGrafter"/>
</dbReference>
<evidence type="ECO:0000256" key="4">
    <source>
        <dbReference type="ARBA" id="ARBA00022801"/>
    </source>
</evidence>
<keyword evidence="7" id="KW-0539">Nucleus</keyword>
<keyword evidence="3 11" id="KW-0863">Zinc-finger</keyword>
<keyword evidence="5" id="KW-0862">Zinc</keyword>
<dbReference type="Pfam" id="PF03372">
    <property type="entry name" value="Exo_endo_phos"/>
    <property type="match status" value="1"/>
</dbReference>
<gene>
    <name evidence="15" type="ORF">L211DRAFT_453075</name>
</gene>
<dbReference type="GO" id="GO:0008311">
    <property type="term" value="F:double-stranded DNA 3'-5' DNA exonuclease activity"/>
    <property type="evidence" value="ECO:0007669"/>
    <property type="project" value="TreeGrafter"/>
</dbReference>
<keyword evidence="16" id="KW-1185">Reference proteome</keyword>
<dbReference type="InterPro" id="IPR004808">
    <property type="entry name" value="AP_endonuc_1"/>
</dbReference>
<dbReference type="GO" id="GO:0008081">
    <property type="term" value="F:phosphoric diester hydrolase activity"/>
    <property type="evidence" value="ECO:0007669"/>
    <property type="project" value="TreeGrafter"/>
</dbReference>
<feature type="compositionally biased region" description="Polar residues" evidence="13">
    <location>
        <begin position="414"/>
        <end position="426"/>
    </location>
</feature>
<feature type="site" description="Important for catalytic activity" evidence="10">
    <location>
        <position position="243"/>
    </location>
</feature>
<comment type="cofactor">
    <cofactor evidence="9 12">
        <name>Mg(2+)</name>
        <dbReference type="ChEBI" id="CHEBI:18420"/>
    </cofactor>
    <cofactor evidence="9 12">
        <name>Mn(2+)</name>
        <dbReference type="ChEBI" id="CHEBI:29035"/>
    </cofactor>
    <text evidence="9 12">Probably binds two magnesium or manganese ions per subunit.</text>
</comment>
<keyword evidence="9" id="KW-0464">Manganese</keyword>
<feature type="site" description="Interaction with DNA substrate" evidence="10">
    <location>
        <position position="269"/>
    </location>
</feature>
<feature type="binding site" evidence="9">
    <location>
        <position position="268"/>
    </location>
    <ligand>
        <name>Mg(2+)</name>
        <dbReference type="ChEBI" id="CHEBI:18420"/>
        <label>1</label>
    </ligand>
</feature>
<evidence type="ECO:0000313" key="15">
    <source>
        <dbReference type="EMBL" id="RPB21134.1"/>
    </source>
</evidence>
<dbReference type="NCBIfam" id="TIGR00633">
    <property type="entry name" value="xth"/>
    <property type="match status" value="1"/>
</dbReference>
<evidence type="ECO:0000256" key="3">
    <source>
        <dbReference type="ARBA" id="ARBA00022771"/>
    </source>
</evidence>
<dbReference type="EMBL" id="ML121563">
    <property type="protein sequence ID" value="RPB21134.1"/>
    <property type="molecule type" value="Genomic_DNA"/>
</dbReference>
<feature type="compositionally biased region" description="Low complexity" evidence="13">
    <location>
        <begin position="385"/>
        <end position="398"/>
    </location>
</feature>
<comment type="similarity">
    <text evidence="1 12">Belongs to the DNA repair enzymes AP/ExoA family.</text>
</comment>
<dbReference type="Gene3D" id="3.60.10.10">
    <property type="entry name" value="Endonuclease/exonuclease/phosphatase"/>
    <property type="match status" value="1"/>
</dbReference>
<dbReference type="InterPro" id="IPR010666">
    <property type="entry name" value="Znf_GRF"/>
</dbReference>
<feature type="site" description="Transition state stabilizer" evidence="10">
    <location>
        <position position="164"/>
    </location>
</feature>
<accession>A0A3N4LE13</accession>
<feature type="binding site" evidence="9">
    <location>
        <position position="164"/>
    </location>
    <ligand>
        <name>Mg(2+)</name>
        <dbReference type="ChEBI" id="CHEBI:18420"/>
        <label>1</label>
    </ligand>
</feature>
<feature type="region of interest" description="Disordered" evidence="13">
    <location>
        <begin position="346"/>
        <end position="505"/>
    </location>
</feature>
<evidence type="ECO:0000256" key="7">
    <source>
        <dbReference type="ARBA" id="ARBA00023242"/>
    </source>
</evidence>
<dbReference type="SUPFAM" id="SSF56219">
    <property type="entry name" value="DNase I-like"/>
    <property type="match status" value="1"/>
</dbReference>
<dbReference type="PROSITE" id="PS51435">
    <property type="entry name" value="AP_NUCLEASE_F1_4"/>
    <property type="match status" value="1"/>
</dbReference>
<reference evidence="15 16" key="1">
    <citation type="journal article" date="2018" name="Nat. Ecol. Evol.">
        <title>Pezizomycetes genomes reveal the molecular basis of ectomycorrhizal truffle lifestyle.</title>
        <authorList>
            <person name="Murat C."/>
            <person name="Payen T."/>
            <person name="Noel B."/>
            <person name="Kuo A."/>
            <person name="Morin E."/>
            <person name="Chen J."/>
            <person name="Kohler A."/>
            <person name="Krizsan K."/>
            <person name="Balestrini R."/>
            <person name="Da Silva C."/>
            <person name="Montanini B."/>
            <person name="Hainaut M."/>
            <person name="Levati E."/>
            <person name="Barry K.W."/>
            <person name="Belfiori B."/>
            <person name="Cichocki N."/>
            <person name="Clum A."/>
            <person name="Dockter R.B."/>
            <person name="Fauchery L."/>
            <person name="Guy J."/>
            <person name="Iotti M."/>
            <person name="Le Tacon F."/>
            <person name="Lindquist E.A."/>
            <person name="Lipzen A."/>
            <person name="Malagnac F."/>
            <person name="Mello A."/>
            <person name="Molinier V."/>
            <person name="Miyauchi S."/>
            <person name="Poulain J."/>
            <person name="Riccioni C."/>
            <person name="Rubini A."/>
            <person name="Sitrit Y."/>
            <person name="Splivallo R."/>
            <person name="Traeger S."/>
            <person name="Wang M."/>
            <person name="Zifcakova L."/>
            <person name="Wipf D."/>
            <person name="Zambonelli A."/>
            <person name="Paolocci F."/>
            <person name="Nowrousian M."/>
            <person name="Ottonello S."/>
            <person name="Baldrian P."/>
            <person name="Spatafora J.W."/>
            <person name="Henrissat B."/>
            <person name="Nagy L.G."/>
            <person name="Aury J.M."/>
            <person name="Wincker P."/>
            <person name="Grigoriev I.V."/>
            <person name="Bonfante P."/>
            <person name="Martin F.M."/>
        </authorList>
    </citation>
    <scope>NUCLEOTIDE SEQUENCE [LARGE SCALE GENOMIC DNA]</scope>
    <source>
        <strain evidence="15 16">ATCC MYA-4762</strain>
    </source>
</reference>
<evidence type="ECO:0000256" key="2">
    <source>
        <dbReference type="ARBA" id="ARBA00022723"/>
    </source>
</evidence>
<dbReference type="InParanoid" id="A0A3N4LE13"/>
<evidence type="ECO:0000313" key="16">
    <source>
        <dbReference type="Proteomes" id="UP000267821"/>
    </source>
</evidence>
<keyword evidence="6 9" id="KW-0460">Magnesium</keyword>
<evidence type="ECO:0000256" key="8">
    <source>
        <dbReference type="PIRSR" id="PIRSR604808-1"/>
    </source>
</evidence>
<name>A0A3N4LE13_9PEZI</name>
<dbReference type="PANTHER" id="PTHR22748:SF4">
    <property type="entry name" value="DNA-(APURINIC OR APYRIMIDINIC SITE) ENDONUCLEASE 2"/>
    <property type="match status" value="1"/>
</dbReference>
<evidence type="ECO:0000259" key="14">
    <source>
        <dbReference type="PROSITE" id="PS51999"/>
    </source>
</evidence>
<evidence type="ECO:0000256" key="1">
    <source>
        <dbReference type="ARBA" id="ARBA00007092"/>
    </source>
</evidence>
<feature type="active site" description="Proton acceptor" evidence="8">
    <location>
        <position position="269"/>
    </location>
</feature>
<feature type="binding site" evidence="9">
    <location>
        <position position="162"/>
    </location>
    <ligand>
        <name>Mg(2+)</name>
        <dbReference type="ChEBI" id="CHEBI:18420"/>
        <label>1</label>
    </ligand>
</feature>
<dbReference type="GO" id="GO:0008270">
    <property type="term" value="F:zinc ion binding"/>
    <property type="evidence" value="ECO:0007669"/>
    <property type="project" value="UniProtKB-KW"/>
</dbReference>
<evidence type="ECO:0000256" key="12">
    <source>
        <dbReference type="RuleBase" id="RU362131"/>
    </source>
</evidence>
<evidence type="ECO:0000256" key="9">
    <source>
        <dbReference type="PIRSR" id="PIRSR604808-2"/>
    </source>
</evidence>
<feature type="active site" evidence="8">
    <location>
        <position position="123"/>
    </location>
</feature>
<keyword evidence="2 9" id="KW-0479">Metal-binding</keyword>
<dbReference type="AlphaFoldDB" id="A0A3N4LE13"/>
<dbReference type="InterPro" id="IPR036691">
    <property type="entry name" value="Endo/exonu/phosph_ase_sf"/>
</dbReference>
<dbReference type="FunFam" id="3.60.10.10:FF:000079">
    <property type="entry name" value="DNA-(apurinic or apyrimidinic site) lyase"/>
    <property type="match status" value="1"/>
</dbReference>
<dbReference type="PROSITE" id="PS51999">
    <property type="entry name" value="ZF_GRF"/>
    <property type="match status" value="1"/>
</dbReference>
<dbReference type="PANTHER" id="PTHR22748">
    <property type="entry name" value="AP ENDONUCLEASE"/>
    <property type="match status" value="1"/>
</dbReference>